<protein>
    <submittedName>
        <fullName evidence="3">DNA-protecting protein DprA</fullName>
    </submittedName>
</protein>
<evidence type="ECO:0000313" key="4">
    <source>
        <dbReference type="Proteomes" id="UP000229612"/>
    </source>
</evidence>
<gene>
    <name evidence="3" type="ORF">COU14_00175</name>
</gene>
<dbReference type="GO" id="GO:0009294">
    <property type="term" value="P:DNA-mediated transformation"/>
    <property type="evidence" value="ECO:0007669"/>
    <property type="project" value="InterPro"/>
</dbReference>
<comment type="similarity">
    <text evidence="1">Belongs to the DprA/Smf family.</text>
</comment>
<feature type="domain" description="Smf/DprA SLOG" evidence="2">
    <location>
        <begin position="9"/>
        <end position="87"/>
    </location>
</feature>
<evidence type="ECO:0000256" key="1">
    <source>
        <dbReference type="ARBA" id="ARBA00006525"/>
    </source>
</evidence>
<accession>A0A2H0UIG2</accession>
<sequence>MDFPIKELSKSDFPKLMLEIPQPPKQLNYRGELPTSDIKLLAVVGSRKYTNYGKQVVEHLIQGLAGYNIGIVSGLALGIDSLAHEAA</sequence>
<dbReference type="Proteomes" id="UP000229612">
    <property type="component" value="Unassembled WGS sequence"/>
</dbReference>
<dbReference type="AlphaFoldDB" id="A0A2H0UIG2"/>
<comment type="caution">
    <text evidence="3">The sequence shown here is derived from an EMBL/GenBank/DDBJ whole genome shotgun (WGS) entry which is preliminary data.</text>
</comment>
<dbReference type="Pfam" id="PF02481">
    <property type="entry name" value="DNA_processg_A"/>
    <property type="match status" value="1"/>
</dbReference>
<dbReference type="PANTHER" id="PTHR43022:SF1">
    <property type="entry name" value="PROTEIN SMF"/>
    <property type="match status" value="1"/>
</dbReference>
<dbReference type="SUPFAM" id="SSF102405">
    <property type="entry name" value="MCP/YpsA-like"/>
    <property type="match status" value="1"/>
</dbReference>
<organism evidence="3 4">
    <name type="scientific">Candidatus Kaiserbacteria bacterium CG10_big_fil_rev_8_21_14_0_10_44_10</name>
    <dbReference type="NCBI Taxonomy" id="1974606"/>
    <lineage>
        <taxon>Bacteria</taxon>
        <taxon>Candidatus Kaiseribacteriota</taxon>
    </lineage>
</organism>
<name>A0A2H0UIG2_9BACT</name>
<evidence type="ECO:0000313" key="3">
    <source>
        <dbReference type="EMBL" id="PIR86189.1"/>
    </source>
</evidence>
<feature type="non-terminal residue" evidence="3">
    <location>
        <position position="87"/>
    </location>
</feature>
<dbReference type="EMBL" id="PFBG01000003">
    <property type="protein sequence ID" value="PIR86189.1"/>
    <property type="molecule type" value="Genomic_DNA"/>
</dbReference>
<dbReference type="PANTHER" id="PTHR43022">
    <property type="entry name" value="PROTEIN SMF"/>
    <property type="match status" value="1"/>
</dbReference>
<reference evidence="4" key="1">
    <citation type="submission" date="2017-09" db="EMBL/GenBank/DDBJ databases">
        <title>Depth-based differentiation of microbial function through sediment-hosted aquifers and enrichment of novel symbionts in the deep terrestrial subsurface.</title>
        <authorList>
            <person name="Probst A.J."/>
            <person name="Ladd B."/>
            <person name="Jarett J.K."/>
            <person name="Geller-Mcgrath D.E."/>
            <person name="Sieber C.M.K."/>
            <person name="Emerson J.B."/>
            <person name="Anantharaman K."/>
            <person name="Thomas B.C."/>
            <person name="Malmstrom R."/>
            <person name="Stieglmeier M."/>
            <person name="Klingl A."/>
            <person name="Woyke T."/>
            <person name="Ryan C.M."/>
            <person name="Banfield J.F."/>
        </authorList>
    </citation>
    <scope>NUCLEOTIDE SEQUENCE [LARGE SCALE GENOMIC DNA]</scope>
</reference>
<dbReference type="InterPro" id="IPR003488">
    <property type="entry name" value="DprA"/>
</dbReference>
<dbReference type="InterPro" id="IPR057666">
    <property type="entry name" value="DrpA_SLOG"/>
</dbReference>
<proteinExistence type="inferred from homology"/>
<dbReference type="Gene3D" id="3.40.50.450">
    <property type="match status" value="1"/>
</dbReference>
<evidence type="ECO:0000259" key="2">
    <source>
        <dbReference type="Pfam" id="PF02481"/>
    </source>
</evidence>